<sequence>MENKTLSVVVPVYNGVNCIKDCLDALLNQTYQELEIIVVNDGSDDETLDILNEYAKKDFRINVFSRSNMGVSATRNEGISHAKGDYIFFCDADDYPEPDLAERYVQAINEWENSDMSLICCGMFFDNRYNKNVKNKKCLLESAYGFVEGENYLISRAAASTLAWLKMFNFVTNKCYNLNFIKENDIKFDRNINIGEDLRFNLDYLDKCSGNIGVINKCLYHYVKRTGDSLSITYHADDLEDTKYIYRRFINWITAQKGVTEENILVVKSIYINDWVCRLSSMYEASLKRKTANTKDKLSKELKSKEFQTTLKEIYAAKKISTLRYVCLRTGMFQIFYFFRGIYQFMKG</sequence>
<keyword evidence="5" id="KW-1185">Reference proteome</keyword>
<dbReference type="Proteomes" id="UP000184185">
    <property type="component" value="Unassembled WGS sequence"/>
</dbReference>
<dbReference type="RefSeq" id="WP_072918177.1">
    <property type="nucleotide sequence ID" value="NZ_FQYQ01000017.1"/>
</dbReference>
<dbReference type="OrthoDB" id="1640114at2"/>
<dbReference type="PANTHER" id="PTHR22916">
    <property type="entry name" value="GLYCOSYLTRANSFERASE"/>
    <property type="match status" value="1"/>
</dbReference>
<accession>A0A1M6IGG4</accession>
<evidence type="ECO:0000313" key="4">
    <source>
        <dbReference type="EMBL" id="SHJ33509.1"/>
    </source>
</evidence>
<dbReference type="GO" id="GO:0016757">
    <property type="term" value="F:glycosyltransferase activity"/>
    <property type="evidence" value="ECO:0007669"/>
    <property type="project" value="UniProtKB-KW"/>
</dbReference>
<dbReference type="Gene3D" id="3.90.550.10">
    <property type="entry name" value="Spore Coat Polysaccharide Biosynthesis Protein SpsA, Chain A"/>
    <property type="match status" value="1"/>
</dbReference>
<keyword evidence="1" id="KW-0328">Glycosyltransferase</keyword>
<name>A0A1M6IGG4_PSEXY</name>
<evidence type="ECO:0000256" key="1">
    <source>
        <dbReference type="ARBA" id="ARBA00022676"/>
    </source>
</evidence>
<protein>
    <submittedName>
        <fullName evidence="4">Glycosyl transferase family 2</fullName>
    </submittedName>
</protein>
<dbReference type="CDD" id="cd00761">
    <property type="entry name" value="Glyco_tranf_GTA_type"/>
    <property type="match status" value="1"/>
</dbReference>
<evidence type="ECO:0000313" key="5">
    <source>
        <dbReference type="Proteomes" id="UP000184185"/>
    </source>
</evidence>
<keyword evidence="2 4" id="KW-0808">Transferase</keyword>
<proteinExistence type="predicted"/>
<dbReference type="InterPro" id="IPR001173">
    <property type="entry name" value="Glyco_trans_2-like"/>
</dbReference>
<evidence type="ECO:0000259" key="3">
    <source>
        <dbReference type="Pfam" id="PF00535"/>
    </source>
</evidence>
<dbReference type="EMBL" id="FQYQ01000017">
    <property type="protein sequence ID" value="SHJ33509.1"/>
    <property type="molecule type" value="Genomic_DNA"/>
</dbReference>
<evidence type="ECO:0000256" key="2">
    <source>
        <dbReference type="ARBA" id="ARBA00022679"/>
    </source>
</evidence>
<dbReference type="AlphaFoldDB" id="A0A1M6IGG4"/>
<gene>
    <name evidence="4" type="ORF">SAMN02745725_02317</name>
</gene>
<dbReference type="Pfam" id="PF00535">
    <property type="entry name" value="Glycos_transf_2"/>
    <property type="match status" value="1"/>
</dbReference>
<dbReference type="InterPro" id="IPR029044">
    <property type="entry name" value="Nucleotide-diphossugar_trans"/>
</dbReference>
<feature type="domain" description="Glycosyltransferase 2-like" evidence="3">
    <location>
        <begin position="7"/>
        <end position="112"/>
    </location>
</feature>
<dbReference type="SUPFAM" id="SSF53448">
    <property type="entry name" value="Nucleotide-diphospho-sugar transferases"/>
    <property type="match status" value="1"/>
</dbReference>
<reference evidence="4 5" key="1">
    <citation type="submission" date="2016-11" db="EMBL/GenBank/DDBJ databases">
        <authorList>
            <person name="Jaros S."/>
            <person name="Januszkiewicz K."/>
            <person name="Wedrychowicz H."/>
        </authorList>
    </citation>
    <scope>NUCLEOTIDE SEQUENCE [LARGE SCALE GENOMIC DNA]</scope>
    <source>
        <strain evidence="4 5">DSM 14809</strain>
    </source>
</reference>
<organism evidence="4 5">
    <name type="scientific">Pseudobutyrivibrio xylanivorans DSM 14809</name>
    <dbReference type="NCBI Taxonomy" id="1123012"/>
    <lineage>
        <taxon>Bacteria</taxon>
        <taxon>Bacillati</taxon>
        <taxon>Bacillota</taxon>
        <taxon>Clostridia</taxon>
        <taxon>Lachnospirales</taxon>
        <taxon>Lachnospiraceae</taxon>
        <taxon>Pseudobutyrivibrio</taxon>
    </lineage>
</organism>
<dbReference type="PANTHER" id="PTHR22916:SF51">
    <property type="entry name" value="GLYCOSYLTRANSFERASE EPSH-RELATED"/>
    <property type="match status" value="1"/>
</dbReference>